<dbReference type="AlphaFoldDB" id="A0AA35TWI1"/>
<comment type="caution">
    <text evidence="2">The sequence shown here is derived from an EMBL/GenBank/DDBJ whole genome shotgun (WGS) entry which is preliminary data.</text>
</comment>
<dbReference type="Pfam" id="PF00630">
    <property type="entry name" value="Filamin"/>
    <property type="match status" value="1"/>
</dbReference>
<proteinExistence type="predicted"/>
<evidence type="ECO:0000313" key="2">
    <source>
        <dbReference type="EMBL" id="CAI8055187.1"/>
    </source>
</evidence>
<dbReference type="InterPro" id="IPR013783">
    <property type="entry name" value="Ig-like_fold"/>
</dbReference>
<dbReference type="Gene3D" id="2.60.40.10">
    <property type="entry name" value="Immunoglobulins"/>
    <property type="match status" value="1"/>
</dbReference>
<protein>
    <submittedName>
        <fullName evidence="2">Uncharacterized protein</fullName>
    </submittedName>
</protein>
<organism evidence="2 3">
    <name type="scientific">Geodia barretti</name>
    <name type="common">Barrett's horny sponge</name>
    <dbReference type="NCBI Taxonomy" id="519541"/>
    <lineage>
        <taxon>Eukaryota</taxon>
        <taxon>Metazoa</taxon>
        <taxon>Porifera</taxon>
        <taxon>Demospongiae</taxon>
        <taxon>Heteroscleromorpha</taxon>
        <taxon>Tetractinellida</taxon>
        <taxon>Astrophorina</taxon>
        <taxon>Geodiidae</taxon>
        <taxon>Geodia</taxon>
    </lineage>
</organism>
<evidence type="ECO:0000313" key="3">
    <source>
        <dbReference type="Proteomes" id="UP001174909"/>
    </source>
</evidence>
<reference evidence="2" key="1">
    <citation type="submission" date="2023-03" db="EMBL/GenBank/DDBJ databases">
        <authorList>
            <person name="Steffen K."/>
            <person name="Cardenas P."/>
        </authorList>
    </citation>
    <scope>NUCLEOTIDE SEQUENCE</scope>
</reference>
<gene>
    <name evidence="2" type="ORF">GBAR_LOCUS30130</name>
</gene>
<dbReference type="Proteomes" id="UP001174909">
    <property type="component" value="Unassembled WGS sequence"/>
</dbReference>
<accession>A0AA35TWI1</accession>
<name>A0AA35TWI1_GEOBA</name>
<evidence type="ECO:0000256" key="1">
    <source>
        <dbReference type="PROSITE-ProRule" id="PRU00087"/>
    </source>
</evidence>
<dbReference type="PROSITE" id="PS50194">
    <property type="entry name" value="FILAMIN_REPEAT"/>
    <property type="match status" value="1"/>
</dbReference>
<dbReference type="EMBL" id="CASHTH010004259">
    <property type="protein sequence ID" value="CAI8055187.1"/>
    <property type="molecule type" value="Genomic_DNA"/>
</dbReference>
<feature type="repeat" description="Filamin" evidence="1">
    <location>
        <begin position="55"/>
        <end position="96"/>
    </location>
</feature>
<sequence>MSGQWTWSNISHSQPTTHVLVQLTDSSGRPYSLPLNVTAQLELVSKATRTTTRWPNESRVSVTMTSPSQYEVSYTPVSRGQHKLHVQVNDKEINGS</sequence>
<dbReference type="InterPro" id="IPR017868">
    <property type="entry name" value="Filamin/ABP280_repeat-like"/>
</dbReference>
<feature type="non-terminal residue" evidence="2">
    <location>
        <position position="96"/>
    </location>
</feature>
<dbReference type="SUPFAM" id="SSF81296">
    <property type="entry name" value="E set domains"/>
    <property type="match status" value="1"/>
</dbReference>
<keyword evidence="3" id="KW-1185">Reference proteome</keyword>
<dbReference type="InterPro" id="IPR014756">
    <property type="entry name" value="Ig_E-set"/>
</dbReference>